<name>A0AAW2GIY7_9HYME</name>
<gene>
    <name evidence="1" type="ORF">PUN28_003077</name>
</gene>
<sequence>MESICGREENASEAACTRKPRAVCLFTFRCTSEVTIWRTANEKRPCGAARRDATRRAYAHNFERLQFKLHAQEANSLNRVFSFAASSCNYNVVNRVAE</sequence>
<protein>
    <recommendedName>
        <fullName evidence="3">Transposase</fullName>
    </recommendedName>
</protein>
<evidence type="ECO:0000313" key="2">
    <source>
        <dbReference type="Proteomes" id="UP001430953"/>
    </source>
</evidence>
<keyword evidence="2" id="KW-1185">Reference proteome</keyword>
<comment type="caution">
    <text evidence="1">The sequence shown here is derived from an EMBL/GenBank/DDBJ whole genome shotgun (WGS) entry which is preliminary data.</text>
</comment>
<evidence type="ECO:0000313" key="1">
    <source>
        <dbReference type="EMBL" id="KAL0127553.1"/>
    </source>
</evidence>
<accession>A0AAW2GIY7</accession>
<evidence type="ECO:0008006" key="3">
    <source>
        <dbReference type="Google" id="ProtNLM"/>
    </source>
</evidence>
<organism evidence="1 2">
    <name type="scientific">Cardiocondyla obscurior</name>
    <dbReference type="NCBI Taxonomy" id="286306"/>
    <lineage>
        <taxon>Eukaryota</taxon>
        <taxon>Metazoa</taxon>
        <taxon>Ecdysozoa</taxon>
        <taxon>Arthropoda</taxon>
        <taxon>Hexapoda</taxon>
        <taxon>Insecta</taxon>
        <taxon>Pterygota</taxon>
        <taxon>Neoptera</taxon>
        <taxon>Endopterygota</taxon>
        <taxon>Hymenoptera</taxon>
        <taxon>Apocrita</taxon>
        <taxon>Aculeata</taxon>
        <taxon>Formicoidea</taxon>
        <taxon>Formicidae</taxon>
        <taxon>Myrmicinae</taxon>
        <taxon>Cardiocondyla</taxon>
    </lineage>
</organism>
<dbReference type="EMBL" id="JADYXP020000003">
    <property type="protein sequence ID" value="KAL0127553.1"/>
    <property type="molecule type" value="Genomic_DNA"/>
</dbReference>
<proteinExistence type="predicted"/>
<dbReference type="Proteomes" id="UP001430953">
    <property type="component" value="Unassembled WGS sequence"/>
</dbReference>
<dbReference type="AlphaFoldDB" id="A0AAW2GIY7"/>
<reference evidence="1 2" key="1">
    <citation type="submission" date="2023-03" db="EMBL/GenBank/DDBJ databases">
        <title>High recombination rates correlate with genetic variation in Cardiocondyla obscurior ants.</title>
        <authorList>
            <person name="Errbii M."/>
        </authorList>
    </citation>
    <scope>NUCLEOTIDE SEQUENCE [LARGE SCALE GENOMIC DNA]</scope>
    <source>
        <strain evidence="1">Alpha-2009</strain>
        <tissue evidence="1">Whole body</tissue>
    </source>
</reference>